<dbReference type="Gene3D" id="3.40.50.2300">
    <property type="match status" value="1"/>
</dbReference>
<evidence type="ECO:0000259" key="7">
    <source>
        <dbReference type="PROSITE" id="PS50110"/>
    </source>
</evidence>
<dbReference type="PRINTS" id="PR00038">
    <property type="entry name" value="HTHLUXR"/>
</dbReference>
<dbReference type="PROSITE" id="PS50043">
    <property type="entry name" value="HTH_LUXR_2"/>
    <property type="match status" value="1"/>
</dbReference>
<dbReference type="InterPro" id="IPR039420">
    <property type="entry name" value="WalR-like"/>
</dbReference>
<evidence type="ECO:0000256" key="2">
    <source>
        <dbReference type="ARBA" id="ARBA00023015"/>
    </source>
</evidence>
<dbReference type="SMART" id="SM00448">
    <property type="entry name" value="REC"/>
    <property type="match status" value="1"/>
</dbReference>
<name>A0A285SMA8_9BACL</name>
<feature type="domain" description="Response regulatory" evidence="7">
    <location>
        <begin position="5"/>
        <end position="121"/>
    </location>
</feature>
<dbReference type="InterPro" id="IPR000792">
    <property type="entry name" value="Tscrpt_reg_LuxR_C"/>
</dbReference>
<evidence type="ECO:0000313" key="8">
    <source>
        <dbReference type="EMBL" id="SOC08576.1"/>
    </source>
</evidence>
<keyword evidence="3" id="KW-0238">DNA-binding</keyword>
<dbReference type="InterPro" id="IPR016032">
    <property type="entry name" value="Sig_transdc_resp-reg_C-effctor"/>
</dbReference>
<evidence type="ECO:0000313" key="9">
    <source>
        <dbReference type="Proteomes" id="UP000219636"/>
    </source>
</evidence>
<sequence>MNKIKLLLVDDQELIRESLKIVLSMEEDLDLVGVASNGEEAILLCESHQPDVILMDINMPVMNGIEATKQIKSKWPNIQVIILTTFQEVDYVKTALSYGAEGYLLKAIHPKDLASSIRLVSRGEMLIPQQLARQLLSSIPNETKDESLYRKFGLSEREGQILQLIANGLSNRAISERLFLTEGTVKNYISKIYAKLEVSDRTSALKKMQEE</sequence>
<dbReference type="InterPro" id="IPR058245">
    <property type="entry name" value="NreC/VraR/RcsB-like_REC"/>
</dbReference>
<dbReference type="SUPFAM" id="SSF52172">
    <property type="entry name" value="CheY-like"/>
    <property type="match status" value="1"/>
</dbReference>
<evidence type="ECO:0000256" key="5">
    <source>
        <dbReference type="PROSITE-ProRule" id="PRU00169"/>
    </source>
</evidence>
<dbReference type="RefSeq" id="WP_097073372.1">
    <property type="nucleotide sequence ID" value="NZ_OBMQ01000005.1"/>
</dbReference>
<evidence type="ECO:0000256" key="3">
    <source>
        <dbReference type="ARBA" id="ARBA00023125"/>
    </source>
</evidence>
<keyword evidence="9" id="KW-1185">Reference proteome</keyword>
<dbReference type="GO" id="GO:0006355">
    <property type="term" value="P:regulation of DNA-templated transcription"/>
    <property type="evidence" value="ECO:0007669"/>
    <property type="project" value="InterPro"/>
</dbReference>
<reference evidence="9" key="1">
    <citation type="submission" date="2017-08" db="EMBL/GenBank/DDBJ databases">
        <authorList>
            <person name="Varghese N."/>
            <person name="Submissions S."/>
        </authorList>
    </citation>
    <scope>NUCLEOTIDE SEQUENCE [LARGE SCALE GENOMIC DNA]</scope>
    <source>
        <strain evidence="9">JC22</strain>
    </source>
</reference>
<dbReference type="PANTHER" id="PTHR43214:SF24">
    <property type="entry name" value="TRANSCRIPTIONAL REGULATORY PROTEIN NARL-RELATED"/>
    <property type="match status" value="1"/>
</dbReference>
<proteinExistence type="predicted"/>
<keyword evidence="1 5" id="KW-0597">Phosphoprotein</keyword>
<feature type="domain" description="HTH luxR-type" evidence="6">
    <location>
        <begin position="147"/>
        <end position="211"/>
    </location>
</feature>
<dbReference type="AlphaFoldDB" id="A0A285SMA8"/>
<dbReference type="Pfam" id="PF00196">
    <property type="entry name" value="GerE"/>
    <property type="match status" value="1"/>
</dbReference>
<dbReference type="OrthoDB" id="2448676at2"/>
<dbReference type="Proteomes" id="UP000219636">
    <property type="component" value="Unassembled WGS sequence"/>
</dbReference>
<evidence type="ECO:0000256" key="4">
    <source>
        <dbReference type="ARBA" id="ARBA00023163"/>
    </source>
</evidence>
<dbReference type="GO" id="GO:0003677">
    <property type="term" value="F:DNA binding"/>
    <property type="evidence" value="ECO:0007669"/>
    <property type="project" value="UniProtKB-KW"/>
</dbReference>
<dbReference type="PANTHER" id="PTHR43214">
    <property type="entry name" value="TWO-COMPONENT RESPONSE REGULATOR"/>
    <property type="match status" value="1"/>
</dbReference>
<dbReference type="InterPro" id="IPR001789">
    <property type="entry name" value="Sig_transdc_resp-reg_receiver"/>
</dbReference>
<dbReference type="SUPFAM" id="SSF46894">
    <property type="entry name" value="C-terminal effector domain of the bipartite response regulators"/>
    <property type="match status" value="1"/>
</dbReference>
<keyword evidence="2" id="KW-0805">Transcription regulation</keyword>
<dbReference type="CDD" id="cd17535">
    <property type="entry name" value="REC_NarL-like"/>
    <property type="match status" value="1"/>
</dbReference>
<gene>
    <name evidence="8" type="ORF">SAMN05880501_105105</name>
</gene>
<feature type="modified residue" description="4-aspartylphosphate" evidence="5">
    <location>
        <position position="56"/>
    </location>
</feature>
<evidence type="ECO:0000259" key="6">
    <source>
        <dbReference type="PROSITE" id="PS50043"/>
    </source>
</evidence>
<dbReference type="CDD" id="cd06170">
    <property type="entry name" value="LuxR_C_like"/>
    <property type="match status" value="1"/>
</dbReference>
<dbReference type="InterPro" id="IPR011006">
    <property type="entry name" value="CheY-like_superfamily"/>
</dbReference>
<dbReference type="SMART" id="SM00421">
    <property type="entry name" value="HTH_LUXR"/>
    <property type="match status" value="1"/>
</dbReference>
<dbReference type="GO" id="GO:0000160">
    <property type="term" value="P:phosphorelay signal transduction system"/>
    <property type="evidence" value="ECO:0007669"/>
    <property type="project" value="InterPro"/>
</dbReference>
<dbReference type="PROSITE" id="PS50110">
    <property type="entry name" value="RESPONSE_REGULATORY"/>
    <property type="match status" value="1"/>
</dbReference>
<dbReference type="Pfam" id="PF00072">
    <property type="entry name" value="Response_reg"/>
    <property type="match status" value="1"/>
</dbReference>
<organism evidence="8 9">
    <name type="scientific">Ureibacillus xyleni</name>
    <dbReference type="NCBI Taxonomy" id="614648"/>
    <lineage>
        <taxon>Bacteria</taxon>
        <taxon>Bacillati</taxon>
        <taxon>Bacillota</taxon>
        <taxon>Bacilli</taxon>
        <taxon>Bacillales</taxon>
        <taxon>Caryophanaceae</taxon>
        <taxon>Ureibacillus</taxon>
    </lineage>
</organism>
<keyword evidence="4" id="KW-0804">Transcription</keyword>
<accession>A0A285SMA8</accession>
<dbReference type="EMBL" id="OBMQ01000005">
    <property type="protein sequence ID" value="SOC08576.1"/>
    <property type="molecule type" value="Genomic_DNA"/>
</dbReference>
<protein>
    <submittedName>
        <fullName evidence="8">LuxR family two component transcriptional regulator</fullName>
    </submittedName>
</protein>
<evidence type="ECO:0000256" key="1">
    <source>
        <dbReference type="ARBA" id="ARBA00022553"/>
    </source>
</evidence>